<accession>A0A268NTC1</accession>
<sequence length="112" mass="13091">MEQQNERKMDWRNKFQAFVLMPAIIMIVAWVLYFIFTLGQMNYQGVIPVIAAPLIICWVCNPFFEINEYKEMFYEDADMPIKNKIMKYRPTLAGYAVTTMGIAVCALIMHHG</sequence>
<proteinExistence type="predicted"/>
<evidence type="ECO:0000313" key="2">
    <source>
        <dbReference type="Proteomes" id="UP000216207"/>
    </source>
</evidence>
<dbReference type="EMBL" id="NPCC01000048">
    <property type="protein sequence ID" value="PAE86763.1"/>
    <property type="molecule type" value="Genomic_DNA"/>
</dbReference>
<reference evidence="1 2" key="1">
    <citation type="submission" date="2017-07" db="EMBL/GenBank/DDBJ databases">
        <title>Isolation and whole genome analysis of endospore-forming bacteria from heroin.</title>
        <authorList>
            <person name="Kalinowski J."/>
            <person name="Ahrens B."/>
            <person name="Al-Dilaimi A."/>
            <person name="Winkler A."/>
            <person name="Wibberg D."/>
            <person name="Schleenbecker U."/>
            <person name="Ruckert C."/>
            <person name="Wolfel R."/>
            <person name="Grass G."/>
        </authorList>
    </citation>
    <scope>NUCLEOTIDE SEQUENCE [LARGE SCALE GENOMIC DNA]</scope>
    <source>
        <strain evidence="1 2">7539</strain>
    </source>
</reference>
<dbReference type="Proteomes" id="UP000216207">
    <property type="component" value="Unassembled WGS sequence"/>
</dbReference>
<dbReference type="AlphaFoldDB" id="A0A268NTC1"/>
<organism evidence="1 2">
    <name type="scientific">Shouchella clausii</name>
    <name type="common">Alkalihalobacillus clausii</name>
    <dbReference type="NCBI Taxonomy" id="79880"/>
    <lineage>
        <taxon>Bacteria</taxon>
        <taxon>Bacillati</taxon>
        <taxon>Bacillota</taxon>
        <taxon>Bacilli</taxon>
        <taxon>Bacillales</taxon>
        <taxon>Bacillaceae</taxon>
        <taxon>Shouchella</taxon>
    </lineage>
</organism>
<dbReference type="RefSeq" id="WP_035202833.1">
    <property type="nucleotide sequence ID" value="NZ_BOQS01000001.1"/>
</dbReference>
<gene>
    <name evidence="1" type="ORF">CHH72_21805</name>
</gene>
<evidence type="ECO:0000313" key="1">
    <source>
        <dbReference type="EMBL" id="PAE86763.1"/>
    </source>
</evidence>
<comment type="caution">
    <text evidence="1">The sequence shown here is derived from an EMBL/GenBank/DDBJ whole genome shotgun (WGS) entry which is preliminary data.</text>
</comment>
<protein>
    <submittedName>
        <fullName evidence="1">Uncharacterized protein</fullName>
    </submittedName>
</protein>
<name>A0A268NTC1_SHOCL</name>